<evidence type="ECO:0000313" key="2">
    <source>
        <dbReference type="Proteomes" id="UP000525298"/>
    </source>
</evidence>
<dbReference type="AlphaFoldDB" id="A0A7W0HKZ4"/>
<evidence type="ECO:0000313" key="1">
    <source>
        <dbReference type="EMBL" id="MBA2881762.1"/>
    </source>
</evidence>
<dbReference type="Proteomes" id="UP000525298">
    <property type="component" value="Unassembled WGS sequence"/>
</dbReference>
<dbReference type="EMBL" id="JACDUS010000005">
    <property type="protein sequence ID" value="MBA2881762.1"/>
    <property type="molecule type" value="Genomic_DNA"/>
</dbReference>
<proteinExistence type="predicted"/>
<name>A0A7W0HKZ4_9BACT</name>
<organism evidence="1 2">
    <name type="scientific">Desulfosalsimonas propionicica</name>
    <dbReference type="NCBI Taxonomy" id="332175"/>
    <lineage>
        <taxon>Bacteria</taxon>
        <taxon>Pseudomonadati</taxon>
        <taxon>Thermodesulfobacteriota</taxon>
        <taxon>Desulfobacteria</taxon>
        <taxon>Desulfobacterales</taxon>
        <taxon>Desulfosalsimonadaceae</taxon>
        <taxon>Desulfosalsimonas</taxon>
    </lineage>
</organism>
<keyword evidence="2" id="KW-1185">Reference proteome</keyword>
<reference evidence="1 2" key="1">
    <citation type="submission" date="2020-07" db="EMBL/GenBank/DDBJ databases">
        <title>Genomic Encyclopedia of Type Strains, Phase IV (KMG-IV): sequencing the most valuable type-strain genomes for metagenomic binning, comparative biology and taxonomic classification.</title>
        <authorList>
            <person name="Goeker M."/>
        </authorList>
    </citation>
    <scope>NUCLEOTIDE SEQUENCE [LARGE SCALE GENOMIC DNA]</scope>
    <source>
        <strain evidence="1 2">DSM 17721</strain>
    </source>
</reference>
<accession>A0A7W0HKZ4</accession>
<gene>
    <name evidence="1" type="ORF">HNR65_002093</name>
</gene>
<dbReference type="RefSeq" id="WP_181551418.1">
    <property type="nucleotide sequence ID" value="NZ_JACDUS010000005.1"/>
</dbReference>
<evidence type="ECO:0008006" key="3">
    <source>
        <dbReference type="Google" id="ProtNLM"/>
    </source>
</evidence>
<protein>
    <recommendedName>
        <fullName evidence="3">Roadblock/LAMTOR2 domain-containing protein</fullName>
    </recommendedName>
</protein>
<comment type="caution">
    <text evidence="1">The sequence shown here is derived from an EMBL/GenBank/DDBJ whole genome shotgun (WGS) entry which is preliminary data.</text>
</comment>
<sequence length="121" mass="13561">MKDIFKDINTIEGVHGVIVIAGDGQVVASAFSSGYGDEQSRLGRFDWSSFAGELSDIHEAEFVFDSKRLYVRKARPGYVLVLLEDLAPVSMVRLNCEILLPSLDRIKPGRKFGQIFKRRKA</sequence>